<evidence type="ECO:0000313" key="3">
    <source>
        <dbReference type="Proteomes" id="UP000244902"/>
    </source>
</evidence>
<reference evidence="2 3" key="1">
    <citation type="submission" date="2017-06" db="EMBL/GenBank/DDBJ databases">
        <title>Azoarcus sp. TSNA42 complete genome sequence.</title>
        <authorList>
            <person name="Woo J.-H."/>
            <person name="Kim H.-S."/>
        </authorList>
    </citation>
    <scope>NUCLEOTIDE SEQUENCE [LARGE SCALE GENOMIC DNA]</scope>
    <source>
        <strain evidence="2 3">TSNA42</strain>
    </source>
</reference>
<evidence type="ECO:0000256" key="1">
    <source>
        <dbReference type="SAM" id="SignalP"/>
    </source>
</evidence>
<dbReference type="Proteomes" id="UP000244902">
    <property type="component" value="Chromosome"/>
</dbReference>
<dbReference type="OrthoDB" id="7365051at2"/>
<keyword evidence="1" id="KW-0732">Signal</keyword>
<dbReference type="RefSeq" id="WP_108971993.1">
    <property type="nucleotide sequence ID" value="NZ_CP022188.1"/>
</dbReference>
<evidence type="ECO:0008006" key="4">
    <source>
        <dbReference type="Google" id="ProtNLM"/>
    </source>
</evidence>
<dbReference type="EMBL" id="CP022188">
    <property type="protein sequence ID" value="AWI79079.1"/>
    <property type="molecule type" value="Genomic_DNA"/>
</dbReference>
<feature type="chain" id="PRO_5016101424" description="Lipoprotein" evidence="1">
    <location>
        <begin position="20"/>
        <end position="176"/>
    </location>
</feature>
<dbReference type="AlphaFoldDB" id="A0A2U8GZD3"/>
<organism evidence="2 3">
    <name type="scientific">Parazoarcus communis</name>
    <dbReference type="NCBI Taxonomy" id="41977"/>
    <lineage>
        <taxon>Bacteria</taxon>
        <taxon>Pseudomonadati</taxon>
        <taxon>Pseudomonadota</taxon>
        <taxon>Betaproteobacteria</taxon>
        <taxon>Rhodocyclales</taxon>
        <taxon>Zoogloeaceae</taxon>
        <taxon>Parazoarcus</taxon>
    </lineage>
</organism>
<evidence type="ECO:0000313" key="2">
    <source>
        <dbReference type="EMBL" id="AWI79079.1"/>
    </source>
</evidence>
<name>A0A2U8GZD3_9RHOO</name>
<protein>
    <recommendedName>
        <fullName evidence="4">Lipoprotein</fullName>
    </recommendedName>
</protein>
<feature type="signal peptide" evidence="1">
    <location>
        <begin position="1"/>
        <end position="19"/>
    </location>
</feature>
<sequence>MKKQLIVAIMAAAVAAGCATPSTIEGMVVQQAPTTSARSTEAVNVTVIGGKDTSTLGASQISSADFAAALSQSVIAAGLFPRAGDAGATGYSLEAFIATLSQPMFGMSFTVEMEVSYKLIDRSTRSTVWAQSIKSAHTATSGDSLVGVTRLRLANEGAARKNIEAAIAAMGKLPLR</sequence>
<dbReference type="PROSITE" id="PS51257">
    <property type="entry name" value="PROKAR_LIPOPROTEIN"/>
    <property type="match status" value="1"/>
</dbReference>
<gene>
    <name evidence="2" type="ORF">CEW87_06700</name>
</gene>
<proteinExistence type="predicted"/>
<accession>A0A2U8GZD3</accession>